<dbReference type="SUPFAM" id="SSF46689">
    <property type="entry name" value="Homeodomain-like"/>
    <property type="match status" value="1"/>
</dbReference>
<evidence type="ECO:0000256" key="4">
    <source>
        <dbReference type="PROSITE-ProRule" id="PRU00335"/>
    </source>
</evidence>
<evidence type="ECO:0000256" key="2">
    <source>
        <dbReference type="ARBA" id="ARBA00023125"/>
    </source>
</evidence>
<dbReference type="PROSITE" id="PS50977">
    <property type="entry name" value="HTH_TETR_2"/>
    <property type="match status" value="1"/>
</dbReference>
<dbReference type="OrthoDB" id="3295174at2"/>
<evidence type="ECO:0000259" key="5">
    <source>
        <dbReference type="PROSITE" id="PS50977"/>
    </source>
</evidence>
<protein>
    <submittedName>
        <fullName evidence="6">DNA-binding transcriptional regulator, AcrR family</fullName>
    </submittedName>
</protein>
<dbReference type="InterPro" id="IPR009057">
    <property type="entry name" value="Homeodomain-like_sf"/>
</dbReference>
<accession>A0A1G8QNV4</accession>
<name>A0A1G8QNV4_9ACTN</name>
<reference evidence="6 7" key="1">
    <citation type="submission" date="2016-10" db="EMBL/GenBank/DDBJ databases">
        <authorList>
            <person name="de Groot N.N."/>
        </authorList>
    </citation>
    <scope>NUCLEOTIDE SEQUENCE [LARGE SCALE GENOMIC DNA]</scope>
    <source>
        <strain evidence="6 7">CGMCC 4.6533</strain>
    </source>
</reference>
<dbReference type="PANTHER" id="PTHR30055">
    <property type="entry name" value="HTH-TYPE TRANSCRIPTIONAL REGULATOR RUTR"/>
    <property type="match status" value="1"/>
</dbReference>
<dbReference type="Pfam" id="PF21597">
    <property type="entry name" value="TetR_C_43"/>
    <property type="match status" value="1"/>
</dbReference>
<evidence type="ECO:0000256" key="1">
    <source>
        <dbReference type="ARBA" id="ARBA00023015"/>
    </source>
</evidence>
<dbReference type="InterPro" id="IPR036271">
    <property type="entry name" value="Tet_transcr_reg_TetR-rel_C_sf"/>
</dbReference>
<dbReference type="InterPro" id="IPR001647">
    <property type="entry name" value="HTH_TetR"/>
</dbReference>
<dbReference type="GO" id="GO:0000976">
    <property type="term" value="F:transcription cis-regulatory region binding"/>
    <property type="evidence" value="ECO:0007669"/>
    <property type="project" value="TreeGrafter"/>
</dbReference>
<dbReference type="RefSeq" id="WP_090933340.1">
    <property type="nucleotide sequence ID" value="NZ_FNDJ01000008.1"/>
</dbReference>
<keyword evidence="2 4" id="KW-0238">DNA-binding</keyword>
<dbReference type="PANTHER" id="PTHR30055:SF234">
    <property type="entry name" value="HTH-TYPE TRANSCRIPTIONAL REGULATOR BETI"/>
    <property type="match status" value="1"/>
</dbReference>
<organism evidence="6 7">
    <name type="scientific">Nonomuraea jiangxiensis</name>
    <dbReference type="NCBI Taxonomy" id="633440"/>
    <lineage>
        <taxon>Bacteria</taxon>
        <taxon>Bacillati</taxon>
        <taxon>Actinomycetota</taxon>
        <taxon>Actinomycetes</taxon>
        <taxon>Streptosporangiales</taxon>
        <taxon>Streptosporangiaceae</taxon>
        <taxon>Nonomuraea</taxon>
    </lineage>
</organism>
<dbReference type="InterPro" id="IPR050109">
    <property type="entry name" value="HTH-type_TetR-like_transc_reg"/>
</dbReference>
<dbReference type="EMBL" id="FNDJ01000008">
    <property type="protein sequence ID" value="SDJ06449.1"/>
    <property type="molecule type" value="Genomic_DNA"/>
</dbReference>
<keyword evidence="3" id="KW-0804">Transcription</keyword>
<dbReference type="Pfam" id="PF00440">
    <property type="entry name" value="TetR_N"/>
    <property type="match status" value="1"/>
</dbReference>
<keyword evidence="1" id="KW-0805">Transcription regulation</keyword>
<proteinExistence type="predicted"/>
<sequence length="198" mass="21779">MTPAKERDEPVRADARRNRAHLIEVARDVLTASSDASLNSIAKRAGVGPGTLYRHFPTREDLIVAVYLHEVEQLAAHAPELLRTHPPLEALRRWLDRLAYYGRIKHGLAGVLHALTDERLADENYRLVIGALTALLDACKDGKAIRPDADPDDVLLLLGFLWRVSPGPEGEARATRLLDLVIDGLRHGAAELSGRQGS</sequence>
<dbReference type="SUPFAM" id="SSF48498">
    <property type="entry name" value="Tetracyclin repressor-like, C-terminal domain"/>
    <property type="match status" value="1"/>
</dbReference>
<gene>
    <name evidence="6" type="ORF">SAMN05421869_108313</name>
</gene>
<feature type="DNA-binding region" description="H-T-H motif" evidence="4">
    <location>
        <begin position="37"/>
        <end position="56"/>
    </location>
</feature>
<evidence type="ECO:0000313" key="7">
    <source>
        <dbReference type="Proteomes" id="UP000199202"/>
    </source>
</evidence>
<dbReference type="InterPro" id="IPR049445">
    <property type="entry name" value="TetR_SbtR-like_C"/>
</dbReference>
<dbReference type="Proteomes" id="UP000199202">
    <property type="component" value="Unassembled WGS sequence"/>
</dbReference>
<dbReference type="Gene3D" id="1.10.357.10">
    <property type="entry name" value="Tetracycline Repressor, domain 2"/>
    <property type="match status" value="1"/>
</dbReference>
<dbReference type="GO" id="GO:0003700">
    <property type="term" value="F:DNA-binding transcription factor activity"/>
    <property type="evidence" value="ECO:0007669"/>
    <property type="project" value="TreeGrafter"/>
</dbReference>
<evidence type="ECO:0000313" key="6">
    <source>
        <dbReference type="EMBL" id="SDJ06449.1"/>
    </source>
</evidence>
<dbReference type="AlphaFoldDB" id="A0A1G8QNV4"/>
<evidence type="ECO:0000256" key="3">
    <source>
        <dbReference type="ARBA" id="ARBA00023163"/>
    </source>
</evidence>
<feature type="domain" description="HTH tetR-type" evidence="5">
    <location>
        <begin position="16"/>
        <end position="74"/>
    </location>
</feature>
<keyword evidence="7" id="KW-1185">Reference proteome</keyword>
<dbReference type="STRING" id="633440.SAMN05421869_108313"/>